<dbReference type="Proteomes" id="UP000823388">
    <property type="component" value="Chromosome 7N"/>
</dbReference>
<comment type="caution">
    <text evidence="1">The sequence shown here is derived from an EMBL/GenBank/DDBJ whole genome shotgun (WGS) entry which is preliminary data.</text>
</comment>
<proteinExistence type="predicted"/>
<accession>A0A8T0Q655</accession>
<evidence type="ECO:0000313" key="1">
    <source>
        <dbReference type="EMBL" id="KAG2566496.1"/>
    </source>
</evidence>
<dbReference type="AlphaFoldDB" id="A0A8T0Q655"/>
<dbReference type="EMBL" id="CM029050">
    <property type="protein sequence ID" value="KAG2566496.1"/>
    <property type="molecule type" value="Genomic_DNA"/>
</dbReference>
<gene>
    <name evidence="1" type="ORF">PVAP13_7NG186417</name>
</gene>
<protein>
    <submittedName>
        <fullName evidence="1">Uncharacterized protein</fullName>
    </submittedName>
</protein>
<keyword evidence="2" id="KW-1185">Reference proteome</keyword>
<reference evidence="1" key="1">
    <citation type="submission" date="2020-05" db="EMBL/GenBank/DDBJ databases">
        <title>WGS assembly of Panicum virgatum.</title>
        <authorList>
            <person name="Lovell J.T."/>
            <person name="Jenkins J."/>
            <person name="Shu S."/>
            <person name="Juenger T.E."/>
            <person name="Schmutz J."/>
        </authorList>
    </citation>
    <scope>NUCLEOTIDE SEQUENCE</scope>
    <source>
        <strain evidence="1">AP13</strain>
    </source>
</reference>
<organism evidence="1 2">
    <name type="scientific">Panicum virgatum</name>
    <name type="common">Blackwell switchgrass</name>
    <dbReference type="NCBI Taxonomy" id="38727"/>
    <lineage>
        <taxon>Eukaryota</taxon>
        <taxon>Viridiplantae</taxon>
        <taxon>Streptophyta</taxon>
        <taxon>Embryophyta</taxon>
        <taxon>Tracheophyta</taxon>
        <taxon>Spermatophyta</taxon>
        <taxon>Magnoliopsida</taxon>
        <taxon>Liliopsida</taxon>
        <taxon>Poales</taxon>
        <taxon>Poaceae</taxon>
        <taxon>PACMAD clade</taxon>
        <taxon>Panicoideae</taxon>
        <taxon>Panicodae</taxon>
        <taxon>Paniceae</taxon>
        <taxon>Panicinae</taxon>
        <taxon>Panicum</taxon>
        <taxon>Panicum sect. Hiantes</taxon>
    </lineage>
</organism>
<name>A0A8T0Q655_PANVG</name>
<sequence>MRRAGQRTWRRCEAGRPGACACAAAGAPSSSAGPAAIEGGSMHVGGLGYTSSPPAAGGSIAGRLVRSCHRPNFTCRACKRTGRDAGSAEMRQAFHSMAA</sequence>
<evidence type="ECO:0000313" key="2">
    <source>
        <dbReference type="Proteomes" id="UP000823388"/>
    </source>
</evidence>